<sequence length="419" mass="46579">MATWNYYNANKGIHAFRWDTEYYDVDVKAKKIVLTYNESLGRGFEDDRNAYRIEFLTEGSKTYRPQEGRNAGEDQFYAGSITEIRMFDPSGDLQIKVTKIDVPLVAVQGWYNREGDFDRLFQFLDGFDSTHIGAQNGKPETWDLYQSYDDIRTGRGNDTVTAKGGNDFIIDLGGRDSYDGGAGFDQVSYDEWYYNPGGATQGIRADLKAGEIVGPDGVKDSVKGIEGVRGTFLKDVIRGDGKDNTLVGFAGNDVLDGRGGWDSVRYDRDDDHGGYNGIRANMKTGKVKDGFGTTDTLKSIERIDGSDERDVIIDSNKDHGFRGRDGNDVFRIYGGNDWMRGDEGADSFLFYGTDFGSDYVGDYDPGQDSLTIVAANRPRDLKILSRDNGNDTLVRLNKNAEVYLEDVDPNSVSAGDFIA</sequence>
<protein>
    <recommendedName>
        <fullName evidence="3">Hemolysin-type calcium-binding repeat-containing protein</fullName>
    </recommendedName>
</protein>
<dbReference type="EMBL" id="FZOY01000002">
    <property type="protein sequence ID" value="SNS44676.1"/>
    <property type="molecule type" value="Genomic_DNA"/>
</dbReference>
<accession>A0A239EJ51</accession>
<dbReference type="RefSeq" id="WP_089231925.1">
    <property type="nucleotide sequence ID" value="NZ_FZOY01000002.1"/>
</dbReference>
<dbReference type="InterPro" id="IPR011049">
    <property type="entry name" value="Serralysin-like_metalloprot_C"/>
</dbReference>
<proteinExistence type="predicted"/>
<evidence type="ECO:0000313" key="1">
    <source>
        <dbReference type="EMBL" id="SNS44676.1"/>
    </source>
</evidence>
<evidence type="ECO:0008006" key="3">
    <source>
        <dbReference type="Google" id="ProtNLM"/>
    </source>
</evidence>
<dbReference type="GO" id="GO:0005509">
    <property type="term" value="F:calcium ion binding"/>
    <property type="evidence" value="ECO:0007669"/>
    <property type="project" value="InterPro"/>
</dbReference>
<dbReference type="AlphaFoldDB" id="A0A239EJ51"/>
<evidence type="ECO:0000313" key="2">
    <source>
        <dbReference type="Proteomes" id="UP000198426"/>
    </source>
</evidence>
<organism evidence="1 2">
    <name type="scientific">Tropicimonas sediminicola</name>
    <dbReference type="NCBI Taxonomy" id="1031541"/>
    <lineage>
        <taxon>Bacteria</taxon>
        <taxon>Pseudomonadati</taxon>
        <taxon>Pseudomonadota</taxon>
        <taxon>Alphaproteobacteria</taxon>
        <taxon>Rhodobacterales</taxon>
        <taxon>Roseobacteraceae</taxon>
        <taxon>Tropicimonas</taxon>
    </lineage>
</organism>
<dbReference type="InterPro" id="IPR001343">
    <property type="entry name" value="Hemolysn_Ca-bd"/>
</dbReference>
<reference evidence="1 2" key="1">
    <citation type="submission" date="2017-06" db="EMBL/GenBank/DDBJ databases">
        <authorList>
            <person name="Kim H.J."/>
            <person name="Triplett B.A."/>
        </authorList>
    </citation>
    <scope>NUCLEOTIDE SEQUENCE [LARGE SCALE GENOMIC DNA]</scope>
    <source>
        <strain evidence="1 2">DSM 29339</strain>
    </source>
</reference>
<dbReference type="Gene3D" id="2.150.10.10">
    <property type="entry name" value="Serralysin-like metalloprotease, C-terminal"/>
    <property type="match status" value="2"/>
</dbReference>
<name>A0A239EJ51_9RHOB</name>
<dbReference type="OrthoDB" id="9773411at2"/>
<dbReference type="SUPFAM" id="SSF51120">
    <property type="entry name" value="beta-Roll"/>
    <property type="match status" value="2"/>
</dbReference>
<keyword evidence="2" id="KW-1185">Reference proteome</keyword>
<gene>
    <name evidence="1" type="ORF">SAMN05421757_102182</name>
</gene>
<dbReference type="Proteomes" id="UP000198426">
    <property type="component" value="Unassembled WGS sequence"/>
</dbReference>
<dbReference type="Pfam" id="PF00353">
    <property type="entry name" value="HemolysinCabind"/>
    <property type="match status" value="3"/>
</dbReference>